<protein>
    <recommendedName>
        <fullName evidence="7">Ubiquitin-like protease family profile domain-containing protein</fullName>
    </recommendedName>
</protein>
<dbReference type="GO" id="GO:0070139">
    <property type="term" value="F:SUMO-specific endopeptidase activity"/>
    <property type="evidence" value="ECO:0007669"/>
    <property type="project" value="TreeGrafter"/>
</dbReference>
<dbReference type="Gene3D" id="3.40.395.10">
    <property type="entry name" value="Adenoviral Proteinase, Chain A"/>
    <property type="match status" value="1"/>
</dbReference>
<dbReference type="Pfam" id="PF02902">
    <property type="entry name" value="Peptidase_C48"/>
    <property type="match status" value="1"/>
</dbReference>
<keyword evidence="2" id="KW-0597">Phosphoprotein</keyword>
<keyword evidence="3" id="KW-0645">Protease</keyword>
<keyword evidence="4" id="KW-0833">Ubl conjugation pathway</keyword>
<dbReference type="InterPro" id="IPR003653">
    <property type="entry name" value="Peptidase_C48_C"/>
</dbReference>
<dbReference type="AlphaFoldDB" id="A0AAN6MJV4"/>
<feature type="domain" description="Ubiquitin-like protease family profile" evidence="7">
    <location>
        <begin position="151"/>
        <end position="358"/>
    </location>
</feature>
<dbReference type="PANTHER" id="PTHR46896">
    <property type="entry name" value="SENTRIN-SPECIFIC PROTEASE"/>
    <property type="match status" value="1"/>
</dbReference>
<keyword evidence="5" id="KW-0378">Hydrolase</keyword>
<feature type="compositionally biased region" description="Basic and acidic residues" evidence="6">
    <location>
        <begin position="38"/>
        <end position="48"/>
    </location>
</feature>
<comment type="caution">
    <text evidence="8">The sequence shown here is derived from an EMBL/GenBank/DDBJ whole genome shotgun (WGS) entry which is preliminary data.</text>
</comment>
<evidence type="ECO:0000313" key="8">
    <source>
        <dbReference type="EMBL" id="KAK3901604.1"/>
    </source>
</evidence>
<dbReference type="PROSITE" id="PS50600">
    <property type="entry name" value="ULP_PROTEASE"/>
    <property type="match status" value="1"/>
</dbReference>
<sequence length="390" mass="43931">MNHYSGLRPREKVAESAPETGGPKPGSEEGPPHPTVVPEKDGTERGTQLEDSPLPPRPSRKKKIPDKLSDTSLSDTSKSEAPQIESFSSDAAAGKHREGAPSLSPRKRPREEETPSPLQSPKKRGRTENSNDDTSAKEKREREIGIALKKIPISKHDIDTLGEGRYLNDNVVEFCLNTILLERNPDLYNRVYLFNTFFYKTLTEQGVDGVKRWSAKVDILTYDYIVVPIVENFHWWLAIICNPGKLGSNIGDDRNEIAETDVNMADTTETQTGQSPTTGASVECDRSYDSKIIMLDSLSMSHTEAVNRLGEYIAEFQHKRGKPVIKPPQHLEVEAKNIPQQKNGYDCGVFMLAYFDKFTKGPDQFVTTVLQEDSLEWNMNPTRLREDWRN</sequence>
<dbReference type="InterPro" id="IPR038765">
    <property type="entry name" value="Papain-like_cys_pep_sf"/>
</dbReference>
<name>A0AAN6MJV4_9PEZI</name>
<evidence type="ECO:0000256" key="1">
    <source>
        <dbReference type="ARBA" id="ARBA00005234"/>
    </source>
</evidence>
<dbReference type="InterPro" id="IPR051947">
    <property type="entry name" value="Sentrin-specific_protease"/>
</dbReference>
<organism evidence="8 9">
    <name type="scientific">Staphylotrichum tortipilum</name>
    <dbReference type="NCBI Taxonomy" id="2831512"/>
    <lineage>
        <taxon>Eukaryota</taxon>
        <taxon>Fungi</taxon>
        <taxon>Dikarya</taxon>
        <taxon>Ascomycota</taxon>
        <taxon>Pezizomycotina</taxon>
        <taxon>Sordariomycetes</taxon>
        <taxon>Sordariomycetidae</taxon>
        <taxon>Sordariales</taxon>
        <taxon>Chaetomiaceae</taxon>
        <taxon>Staphylotrichum</taxon>
    </lineage>
</organism>
<evidence type="ECO:0000256" key="6">
    <source>
        <dbReference type="SAM" id="MobiDB-lite"/>
    </source>
</evidence>
<dbReference type="GO" id="GO:0016926">
    <property type="term" value="P:protein desumoylation"/>
    <property type="evidence" value="ECO:0007669"/>
    <property type="project" value="TreeGrafter"/>
</dbReference>
<evidence type="ECO:0000313" key="9">
    <source>
        <dbReference type="Proteomes" id="UP001303889"/>
    </source>
</evidence>
<dbReference type="EMBL" id="MU855568">
    <property type="protein sequence ID" value="KAK3901604.1"/>
    <property type="molecule type" value="Genomic_DNA"/>
</dbReference>
<comment type="similarity">
    <text evidence="1">Belongs to the peptidase C48 family.</text>
</comment>
<dbReference type="GO" id="GO:0005737">
    <property type="term" value="C:cytoplasm"/>
    <property type="evidence" value="ECO:0007669"/>
    <property type="project" value="TreeGrafter"/>
</dbReference>
<gene>
    <name evidence="8" type="ORF">C8A05DRAFT_16237</name>
</gene>
<dbReference type="SUPFAM" id="SSF54001">
    <property type="entry name" value="Cysteine proteinases"/>
    <property type="match status" value="1"/>
</dbReference>
<evidence type="ECO:0000259" key="7">
    <source>
        <dbReference type="PROSITE" id="PS50600"/>
    </source>
</evidence>
<evidence type="ECO:0000256" key="2">
    <source>
        <dbReference type="ARBA" id="ARBA00022553"/>
    </source>
</evidence>
<evidence type="ECO:0000256" key="5">
    <source>
        <dbReference type="ARBA" id="ARBA00022801"/>
    </source>
</evidence>
<reference evidence="8" key="2">
    <citation type="submission" date="2023-05" db="EMBL/GenBank/DDBJ databases">
        <authorList>
            <consortium name="Lawrence Berkeley National Laboratory"/>
            <person name="Steindorff A."/>
            <person name="Hensen N."/>
            <person name="Bonometti L."/>
            <person name="Westerberg I."/>
            <person name="Brannstrom I.O."/>
            <person name="Guillou S."/>
            <person name="Cros-Aarteil S."/>
            <person name="Calhoun S."/>
            <person name="Haridas S."/>
            <person name="Kuo A."/>
            <person name="Mondo S."/>
            <person name="Pangilinan J."/>
            <person name="Riley R."/>
            <person name="Labutti K."/>
            <person name="Andreopoulos B."/>
            <person name="Lipzen A."/>
            <person name="Chen C."/>
            <person name="Yanf M."/>
            <person name="Daum C."/>
            <person name="Ng V."/>
            <person name="Clum A."/>
            <person name="Ohm R."/>
            <person name="Martin F."/>
            <person name="Silar P."/>
            <person name="Natvig D."/>
            <person name="Lalanne C."/>
            <person name="Gautier V."/>
            <person name="Ament-Velasquez S.L."/>
            <person name="Kruys A."/>
            <person name="Hutchinson M.I."/>
            <person name="Powell A.J."/>
            <person name="Barry K."/>
            <person name="Miller A.N."/>
            <person name="Grigoriev I.V."/>
            <person name="Debuchy R."/>
            <person name="Gladieux P."/>
            <person name="Thoren M.H."/>
            <person name="Johannesson H."/>
        </authorList>
    </citation>
    <scope>NUCLEOTIDE SEQUENCE</scope>
    <source>
        <strain evidence="8">CBS 103.79</strain>
    </source>
</reference>
<accession>A0AAN6MJV4</accession>
<reference evidence="8" key="1">
    <citation type="journal article" date="2023" name="Mol. Phylogenet. Evol.">
        <title>Genome-scale phylogeny and comparative genomics of the fungal order Sordariales.</title>
        <authorList>
            <person name="Hensen N."/>
            <person name="Bonometti L."/>
            <person name="Westerberg I."/>
            <person name="Brannstrom I.O."/>
            <person name="Guillou S."/>
            <person name="Cros-Aarteil S."/>
            <person name="Calhoun S."/>
            <person name="Haridas S."/>
            <person name="Kuo A."/>
            <person name="Mondo S."/>
            <person name="Pangilinan J."/>
            <person name="Riley R."/>
            <person name="LaButti K."/>
            <person name="Andreopoulos B."/>
            <person name="Lipzen A."/>
            <person name="Chen C."/>
            <person name="Yan M."/>
            <person name="Daum C."/>
            <person name="Ng V."/>
            <person name="Clum A."/>
            <person name="Steindorff A."/>
            <person name="Ohm R.A."/>
            <person name="Martin F."/>
            <person name="Silar P."/>
            <person name="Natvig D.O."/>
            <person name="Lalanne C."/>
            <person name="Gautier V."/>
            <person name="Ament-Velasquez S.L."/>
            <person name="Kruys A."/>
            <person name="Hutchinson M.I."/>
            <person name="Powell A.J."/>
            <person name="Barry K."/>
            <person name="Miller A.N."/>
            <person name="Grigoriev I.V."/>
            <person name="Debuchy R."/>
            <person name="Gladieux P."/>
            <person name="Hiltunen Thoren M."/>
            <person name="Johannesson H."/>
        </authorList>
    </citation>
    <scope>NUCLEOTIDE SEQUENCE</scope>
    <source>
        <strain evidence="8">CBS 103.79</strain>
    </source>
</reference>
<dbReference type="GO" id="GO:0006508">
    <property type="term" value="P:proteolysis"/>
    <property type="evidence" value="ECO:0007669"/>
    <property type="project" value="UniProtKB-KW"/>
</dbReference>
<dbReference type="PANTHER" id="PTHR46896:SF3">
    <property type="entry name" value="FI06413P-RELATED"/>
    <property type="match status" value="1"/>
</dbReference>
<evidence type="ECO:0000256" key="4">
    <source>
        <dbReference type="ARBA" id="ARBA00022786"/>
    </source>
</evidence>
<proteinExistence type="inferred from homology"/>
<feature type="non-terminal residue" evidence="8">
    <location>
        <position position="390"/>
    </location>
</feature>
<dbReference type="Proteomes" id="UP001303889">
    <property type="component" value="Unassembled WGS sequence"/>
</dbReference>
<feature type="compositionally biased region" description="Basic and acidic residues" evidence="6">
    <location>
        <begin position="126"/>
        <end position="141"/>
    </location>
</feature>
<keyword evidence="9" id="KW-1185">Reference proteome</keyword>
<dbReference type="GO" id="GO:0005634">
    <property type="term" value="C:nucleus"/>
    <property type="evidence" value="ECO:0007669"/>
    <property type="project" value="TreeGrafter"/>
</dbReference>
<evidence type="ECO:0000256" key="3">
    <source>
        <dbReference type="ARBA" id="ARBA00022670"/>
    </source>
</evidence>
<feature type="region of interest" description="Disordered" evidence="6">
    <location>
        <begin position="1"/>
        <end position="141"/>
    </location>
</feature>